<comment type="caution">
    <text evidence="1">The sequence shown here is derived from an EMBL/GenBank/DDBJ whole genome shotgun (WGS) entry which is preliminary data.</text>
</comment>
<dbReference type="Proteomes" id="UP001205906">
    <property type="component" value="Unassembled WGS sequence"/>
</dbReference>
<dbReference type="EMBL" id="JAMXQS010000015">
    <property type="protein sequence ID" value="MCO6052336.1"/>
    <property type="molecule type" value="Genomic_DNA"/>
</dbReference>
<evidence type="ECO:0000313" key="1">
    <source>
        <dbReference type="EMBL" id="MCO6052336.1"/>
    </source>
</evidence>
<organism evidence="1 2">
    <name type="scientific">Mesorhizobium liriopis</name>
    <dbReference type="NCBI Taxonomy" id="2953882"/>
    <lineage>
        <taxon>Bacteria</taxon>
        <taxon>Pseudomonadati</taxon>
        <taxon>Pseudomonadota</taxon>
        <taxon>Alphaproteobacteria</taxon>
        <taxon>Hyphomicrobiales</taxon>
        <taxon>Phyllobacteriaceae</taxon>
        <taxon>Mesorhizobium</taxon>
    </lineage>
</organism>
<name>A0ABT1CDR2_9HYPH</name>
<reference evidence="1 2" key="1">
    <citation type="submission" date="2022-06" db="EMBL/GenBank/DDBJ databases">
        <title>Mesorhizobium sp. strain RP14 Genome sequencing and assembly.</title>
        <authorList>
            <person name="Kim I."/>
        </authorList>
    </citation>
    <scope>NUCLEOTIDE SEQUENCE [LARGE SCALE GENOMIC DNA]</scope>
    <source>
        <strain evidence="2">RP14(2022)</strain>
    </source>
</reference>
<protein>
    <submittedName>
        <fullName evidence="1">Uncharacterized protein</fullName>
    </submittedName>
</protein>
<accession>A0ABT1CDR2</accession>
<evidence type="ECO:0000313" key="2">
    <source>
        <dbReference type="Proteomes" id="UP001205906"/>
    </source>
</evidence>
<keyword evidence="2" id="KW-1185">Reference proteome</keyword>
<proteinExistence type="predicted"/>
<gene>
    <name evidence="1" type="ORF">NGM99_21335</name>
</gene>
<dbReference type="RefSeq" id="WP_252822756.1">
    <property type="nucleotide sequence ID" value="NZ_JAMXQS010000015.1"/>
</dbReference>
<sequence length="65" mass="7060">MNTIQRRQVSCRSANGEIVVLTETEGSVGNELEKQFSLPNGHLVNARDDGTFQVSASGEILVKVE</sequence>